<comment type="function">
    <text evidence="1 12">Required for the export of heme to the periplasm for the biogenesis of c-type cytochromes.</text>
</comment>
<evidence type="ECO:0000256" key="5">
    <source>
        <dbReference type="ARBA" id="ARBA00022448"/>
    </source>
</evidence>
<dbReference type="PANTHER" id="PTHR37531">
    <property type="entry name" value="HEME EXPORTER PROTEIN D"/>
    <property type="match status" value="1"/>
</dbReference>
<evidence type="ECO:0000256" key="12">
    <source>
        <dbReference type="RuleBase" id="RU363101"/>
    </source>
</evidence>
<evidence type="ECO:0000256" key="2">
    <source>
        <dbReference type="ARBA" id="ARBA00004377"/>
    </source>
</evidence>
<evidence type="ECO:0000256" key="1">
    <source>
        <dbReference type="ARBA" id="ARBA00002442"/>
    </source>
</evidence>
<keyword evidence="5 12" id="KW-0813">Transport</keyword>
<keyword evidence="11 12" id="KW-0472">Membrane</keyword>
<protein>
    <recommendedName>
        <fullName evidence="4 12">Heme exporter protein D</fullName>
    </recommendedName>
</protein>
<keyword evidence="9 12" id="KW-0201">Cytochrome c-type biogenesis</keyword>
<dbReference type="InterPro" id="IPR007078">
    <property type="entry name" value="Haem_export_protD_CcmD"/>
</dbReference>
<keyword evidence="6 12" id="KW-1003">Cell membrane</keyword>
<gene>
    <name evidence="13" type="primary">ccmD</name>
    <name evidence="13" type="ORF">ABQJ54_13930</name>
</gene>
<evidence type="ECO:0000313" key="14">
    <source>
        <dbReference type="Proteomes" id="UP001556220"/>
    </source>
</evidence>
<dbReference type="EMBL" id="JBFOHK010000004">
    <property type="protein sequence ID" value="MEW9572854.1"/>
    <property type="molecule type" value="Genomic_DNA"/>
</dbReference>
<evidence type="ECO:0000313" key="13">
    <source>
        <dbReference type="EMBL" id="MEW9572854.1"/>
    </source>
</evidence>
<keyword evidence="10 12" id="KW-1133">Transmembrane helix</keyword>
<evidence type="ECO:0000256" key="10">
    <source>
        <dbReference type="ARBA" id="ARBA00022989"/>
    </source>
</evidence>
<dbReference type="Proteomes" id="UP001556220">
    <property type="component" value="Unassembled WGS sequence"/>
</dbReference>
<keyword evidence="14" id="KW-1185">Reference proteome</keyword>
<accession>A0ABV3QH42</accession>
<organism evidence="13 14">
    <name type="scientific">Rhodanobacter lycopersici</name>
    <dbReference type="NCBI Taxonomy" id="3162487"/>
    <lineage>
        <taxon>Bacteria</taxon>
        <taxon>Pseudomonadati</taxon>
        <taxon>Pseudomonadota</taxon>
        <taxon>Gammaproteobacteria</taxon>
        <taxon>Lysobacterales</taxon>
        <taxon>Rhodanobacteraceae</taxon>
        <taxon>Rhodanobacter</taxon>
    </lineage>
</organism>
<evidence type="ECO:0000256" key="11">
    <source>
        <dbReference type="ARBA" id="ARBA00023136"/>
    </source>
</evidence>
<evidence type="ECO:0000256" key="4">
    <source>
        <dbReference type="ARBA" id="ARBA00016461"/>
    </source>
</evidence>
<evidence type="ECO:0000256" key="9">
    <source>
        <dbReference type="ARBA" id="ARBA00022748"/>
    </source>
</evidence>
<sequence length="79" mass="9028">MNALQHFFAMGDHVVAFFRMGGYAGYVWPAYAVFFAVLIADNVAPRLRRRRILRELRGRLARQDARARRPPPTSVTPSP</sequence>
<dbReference type="NCBIfam" id="TIGR03141">
    <property type="entry name" value="cytochro_ccmD"/>
    <property type="match status" value="1"/>
</dbReference>
<reference evidence="13 14" key="1">
    <citation type="submission" date="2024-06" db="EMBL/GenBank/DDBJ databases">
        <authorList>
            <person name="Woo H."/>
        </authorList>
    </citation>
    <scope>NUCLEOTIDE SEQUENCE [LARGE SCALE GENOMIC DNA]</scope>
    <source>
        <strain evidence="13 14">Si-c</strain>
    </source>
</reference>
<keyword evidence="8 12" id="KW-0812">Transmembrane</keyword>
<keyword evidence="7 12" id="KW-0997">Cell inner membrane</keyword>
<comment type="subcellular location">
    <subcellularLocation>
        <location evidence="2 12">Cell inner membrane</location>
        <topology evidence="2 12">Single-pass membrane protein</topology>
    </subcellularLocation>
</comment>
<dbReference type="RefSeq" id="WP_367854923.1">
    <property type="nucleotide sequence ID" value="NZ_JBFOHK010000004.1"/>
</dbReference>
<feature type="transmembrane region" description="Helical" evidence="12">
    <location>
        <begin position="26"/>
        <end position="44"/>
    </location>
</feature>
<comment type="caution">
    <text evidence="13">The sequence shown here is derived from an EMBL/GenBank/DDBJ whole genome shotgun (WGS) entry which is preliminary data.</text>
</comment>
<proteinExistence type="inferred from homology"/>
<name>A0ABV3QH42_9GAMM</name>
<dbReference type="PANTHER" id="PTHR37531:SF1">
    <property type="entry name" value="HEME EXPORTER PROTEIN D"/>
    <property type="match status" value="1"/>
</dbReference>
<evidence type="ECO:0000256" key="6">
    <source>
        <dbReference type="ARBA" id="ARBA00022475"/>
    </source>
</evidence>
<evidence type="ECO:0000256" key="7">
    <source>
        <dbReference type="ARBA" id="ARBA00022519"/>
    </source>
</evidence>
<evidence type="ECO:0000256" key="8">
    <source>
        <dbReference type="ARBA" id="ARBA00022692"/>
    </source>
</evidence>
<dbReference type="InterPro" id="IPR052075">
    <property type="entry name" value="Heme_exporter_D"/>
</dbReference>
<dbReference type="Pfam" id="PF04995">
    <property type="entry name" value="CcmD"/>
    <property type="match status" value="1"/>
</dbReference>
<evidence type="ECO:0000256" key="3">
    <source>
        <dbReference type="ARBA" id="ARBA00008741"/>
    </source>
</evidence>
<comment type="similarity">
    <text evidence="3 12">Belongs to the CcmD/CycX/HelD family.</text>
</comment>